<reference evidence="1 2" key="1">
    <citation type="submission" date="2009-01" db="EMBL/GenBank/DDBJ databases">
        <authorList>
            <person name="Qin X."/>
            <person name="Bachman B."/>
            <person name="Battles P."/>
            <person name="Bell A."/>
            <person name="Bess C."/>
            <person name="Bickham C."/>
            <person name="Chaboub L."/>
            <person name="Chen D."/>
            <person name="Coyle M."/>
            <person name="Deiros D.R."/>
            <person name="Dinh H."/>
            <person name="Forbes L."/>
            <person name="Fowler G."/>
            <person name="Francisco L."/>
            <person name="Fu Q."/>
            <person name="Gubbala S."/>
            <person name="Hale W."/>
            <person name="Han Y."/>
            <person name="Hemphill L."/>
            <person name="Highlander S.K."/>
            <person name="Hirani K."/>
            <person name="Hogues M."/>
            <person name="Jackson L."/>
            <person name="Jakkamsetti A."/>
            <person name="Javaid M."/>
            <person name="Jiang H."/>
            <person name="Korchina V."/>
            <person name="Kovar C."/>
            <person name="Lara F."/>
            <person name="Lee S."/>
            <person name="Mata R."/>
            <person name="Mathew T."/>
            <person name="Moen C."/>
            <person name="Morales K."/>
            <person name="Munidasa M."/>
            <person name="Nazareth L."/>
            <person name="Ngo R."/>
            <person name="Nguyen L."/>
            <person name="Okwuonu G."/>
            <person name="Ongeri F."/>
            <person name="Patil S."/>
            <person name="Petrosino J."/>
            <person name="Pham C."/>
            <person name="Pham P."/>
            <person name="Pu L.-L."/>
            <person name="Puazo M."/>
            <person name="Raj R."/>
            <person name="Reid J."/>
            <person name="Rouhana J."/>
            <person name="Saada N."/>
            <person name="Shang Y."/>
            <person name="Simmons D."/>
            <person name="Thornton R."/>
            <person name="Warren J."/>
            <person name="Weissenberger G."/>
            <person name="Zhang J."/>
            <person name="Zhang L."/>
            <person name="Zhou C."/>
            <person name="Zhu D."/>
            <person name="Muzny D."/>
            <person name="Worley K."/>
            <person name="Gibbs R."/>
        </authorList>
    </citation>
    <scope>NUCLEOTIDE SEQUENCE [LARGE SCALE GENOMIC DNA]</scope>
    <source>
        <strain evidence="1 2">ATCC 33300</strain>
    </source>
</reference>
<proteinExistence type="predicted"/>
<gene>
    <name evidence="1" type="ORF">HMPREF0765_2636</name>
</gene>
<dbReference type="AlphaFoldDB" id="C2FZ80"/>
<organism evidence="1 2">
    <name type="scientific">Sphingobacterium spiritivorum ATCC 33300</name>
    <dbReference type="NCBI Taxonomy" id="525372"/>
    <lineage>
        <taxon>Bacteria</taxon>
        <taxon>Pseudomonadati</taxon>
        <taxon>Bacteroidota</taxon>
        <taxon>Sphingobacteriia</taxon>
        <taxon>Sphingobacteriales</taxon>
        <taxon>Sphingobacteriaceae</taxon>
        <taxon>Sphingobacterium</taxon>
    </lineage>
</organism>
<protein>
    <submittedName>
        <fullName evidence="1">Uncharacterized protein</fullName>
    </submittedName>
</protein>
<dbReference type="Proteomes" id="UP000006241">
    <property type="component" value="Unassembled WGS sequence"/>
</dbReference>
<name>C2FZ80_SPHSI</name>
<evidence type="ECO:0000313" key="2">
    <source>
        <dbReference type="Proteomes" id="UP000006241"/>
    </source>
</evidence>
<evidence type="ECO:0000313" key="1">
    <source>
        <dbReference type="EMBL" id="EEI91789.1"/>
    </source>
</evidence>
<dbReference type="HOGENOM" id="CLU_3122800_0_0_10"/>
<dbReference type="EMBL" id="ACHB01000062">
    <property type="protein sequence ID" value="EEI91789.1"/>
    <property type="molecule type" value="Genomic_DNA"/>
</dbReference>
<accession>C2FZ80</accession>
<comment type="caution">
    <text evidence="1">The sequence shown here is derived from an EMBL/GenBank/DDBJ whole genome shotgun (WGS) entry which is preliminary data.</text>
</comment>
<sequence length="50" mass="6043">MPESEFYIFEQPVQNYKKIYSPIHKMSRNRDILCIGKACSYPSTFQYINY</sequence>